<reference evidence="5 6" key="2">
    <citation type="submission" date="2019-07" db="EMBL/GenBank/DDBJ databases">
        <authorList>
            <person name="Huang Y."/>
        </authorList>
    </citation>
    <scope>NUCLEOTIDE SEQUENCE [LARGE SCALE GENOMIC DNA]</scope>
    <source>
        <strain evidence="5 6">HY188</strain>
    </source>
</reference>
<dbReference type="GO" id="GO:0052689">
    <property type="term" value="F:carboxylic ester hydrolase activity"/>
    <property type="evidence" value="ECO:0007669"/>
    <property type="project" value="UniProtKB-KW"/>
</dbReference>
<protein>
    <submittedName>
        <fullName evidence="5">Cutinase family protein</fullName>
    </submittedName>
</protein>
<dbReference type="PANTHER" id="PTHR33630">
    <property type="entry name" value="CUTINASE RV1984C-RELATED-RELATED"/>
    <property type="match status" value="1"/>
</dbReference>
<name>A0A516WZP0_9ACTN</name>
<reference evidence="5 6" key="1">
    <citation type="submission" date="2019-07" db="EMBL/GenBank/DDBJ databases">
        <title>Tomitella cavernea sp. nov., an actinomycete isolated from soil.</title>
        <authorList>
            <person name="Cheng J."/>
        </authorList>
    </citation>
    <scope>NUCLEOTIDE SEQUENCE [LARGE SCALE GENOMIC DNA]</scope>
    <source>
        <strain evidence="5 6">HY188</strain>
    </source>
</reference>
<comment type="similarity">
    <text evidence="1">Belongs to the cutinase family.</text>
</comment>
<evidence type="ECO:0000256" key="3">
    <source>
        <dbReference type="ARBA" id="ARBA00022801"/>
    </source>
</evidence>
<evidence type="ECO:0000256" key="2">
    <source>
        <dbReference type="ARBA" id="ARBA00022487"/>
    </source>
</evidence>
<dbReference type="KEGG" id="toy:FO059_01710"/>
<dbReference type="OrthoDB" id="4409063at2"/>
<dbReference type="PANTHER" id="PTHR33630:SF9">
    <property type="entry name" value="CUTINASE 4"/>
    <property type="match status" value="1"/>
</dbReference>
<evidence type="ECO:0000256" key="1">
    <source>
        <dbReference type="ARBA" id="ARBA00007534"/>
    </source>
</evidence>
<dbReference type="SMART" id="SM01110">
    <property type="entry name" value="Cutinase"/>
    <property type="match status" value="1"/>
</dbReference>
<dbReference type="Gene3D" id="3.40.50.1820">
    <property type="entry name" value="alpha/beta hydrolase"/>
    <property type="match status" value="1"/>
</dbReference>
<dbReference type="InterPro" id="IPR029058">
    <property type="entry name" value="AB_hydrolase_fold"/>
</dbReference>
<dbReference type="EMBL" id="CP041765">
    <property type="protein sequence ID" value="QDQ96292.1"/>
    <property type="molecule type" value="Genomic_DNA"/>
</dbReference>
<sequence length="323" mass="33455">MRRWRLANPSGAVTRKPRVRTLAGRAVALGAAALGATAMVVGTGGVASAAPAGCVALDVIAIPGTWETSDNGSPAGSPGMLGAVTYNLPSNMRADYVSYAATAFPWEGKVYGASKYEAITNAGNLIGDIAARCPDTRFALIGYSQGADAAGDLAAQIGHGNGPVPADRVAAVGLVSDPRRSVFDNLVGPPVVGNGSGGARIGGFGALSDQVRTFCSPGDLYCAAPPGDFMARMAGYLVQQSDPQSSEPDRYRPEGVALYDAIMEAGGIPTLGQQISDVTLWAHIDKYKEFLNSGIHQDYTTYPVTADGTSATQWLRNWLISKA</sequence>
<keyword evidence="2" id="KW-0719">Serine esterase</keyword>
<dbReference type="InterPro" id="IPR000675">
    <property type="entry name" value="Cutinase/axe"/>
</dbReference>
<keyword evidence="6" id="KW-1185">Reference proteome</keyword>
<evidence type="ECO:0000313" key="6">
    <source>
        <dbReference type="Proteomes" id="UP000317344"/>
    </source>
</evidence>
<dbReference type="Proteomes" id="UP000317344">
    <property type="component" value="Chromosome"/>
</dbReference>
<proteinExistence type="inferred from homology"/>
<evidence type="ECO:0000313" key="5">
    <source>
        <dbReference type="EMBL" id="QDQ96292.1"/>
    </source>
</evidence>
<keyword evidence="3" id="KW-0378">Hydrolase</keyword>
<dbReference type="Pfam" id="PF01083">
    <property type="entry name" value="Cutinase"/>
    <property type="match status" value="1"/>
</dbReference>
<accession>A0A516WZP0</accession>
<organism evidence="5 6">
    <name type="scientific">Tomitella fengzijianii</name>
    <dbReference type="NCBI Taxonomy" id="2597660"/>
    <lineage>
        <taxon>Bacteria</taxon>
        <taxon>Bacillati</taxon>
        <taxon>Actinomycetota</taxon>
        <taxon>Actinomycetes</taxon>
        <taxon>Mycobacteriales</taxon>
        <taxon>Tomitella</taxon>
    </lineage>
</organism>
<dbReference type="SUPFAM" id="SSF53474">
    <property type="entry name" value="alpha/beta-Hydrolases"/>
    <property type="match status" value="1"/>
</dbReference>
<keyword evidence="4" id="KW-1015">Disulfide bond</keyword>
<evidence type="ECO:0000256" key="4">
    <source>
        <dbReference type="ARBA" id="ARBA00023157"/>
    </source>
</evidence>
<gene>
    <name evidence="5" type="ORF">FO059_01710</name>
</gene>
<dbReference type="AlphaFoldDB" id="A0A516WZP0"/>